<evidence type="ECO:0000313" key="1">
    <source>
        <dbReference type="EnsemblPlants" id="Solyc12g027760.1.1.1"/>
    </source>
</evidence>
<reference evidence="1" key="1">
    <citation type="journal article" date="2012" name="Nature">
        <title>The tomato genome sequence provides insights into fleshy fruit evolution.</title>
        <authorList>
            <consortium name="Tomato Genome Consortium"/>
        </authorList>
    </citation>
    <scope>NUCLEOTIDE SEQUENCE [LARGE SCALE GENOMIC DNA]</scope>
    <source>
        <strain evidence="1">cv. Heinz 1706</strain>
    </source>
</reference>
<proteinExistence type="predicted"/>
<protein>
    <submittedName>
        <fullName evidence="1">Uncharacterized protein</fullName>
    </submittedName>
</protein>
<name>A0A3Q7JUL0_SOLLC</name>
<dbReference type="EnsemblPlants" id="Solyc12g027760.1.1">
    <property type="protein sequence ID" value="Solyc12g027760.1.1.1"/>
    <property type="gene ID" value="Solyc12g027760.1"/>
</dbReference>
<dbReference type="InParanoid" id="A0A3Q7JUL0"/>
<sequence>MQFRGPCEVPYHINRDKVFQPSNLSLKNLSCSPLPEYNCNFFKNSLPKLQIYFQSAIP</sequence>
<dbReference type="PaxDb" id="4081-Solyc12g027760.1.1"/>
<keyword evidence="2" id="KW-1185">Reference proteome</keyword>
<evidence type="ECO:0000313" key="2">
    <source>
        <dbReference type="Proteomes" id="UP000004994"/>
    </source>
</evidence>
<organism evidence="1">
    <name type="scientific">Solanum lycopersicum</name>
    <name type="common">Tomato</name>
    <name type="synonym">Lycopersicon esculentum</name>
    <dbReference type="NCBI Taxonomy" id="4081"/>
    <lineage>
        <taxon>Eukaryota</taxon>
        <taxon>Viridiplantae</taxon>
        <taxon>Streptophyta</taxon>
        <taxon>Embryophyta</taxon>
        <taxon>Tracheophyta</taxon>
        <taxon>Spermatophyta</taxon>
        <taxon>Magnoliopsida</taxon>
        <taxon>eudicotyledons</taxon>
        <taxon>Gunneridae</taxon>
        <taxon>Pentapetalae</taxon>
        <taxon>asterids</taxon>
        <taxon>lamiids</taxon>
        <taxon>Solanales</taxon>
        <taxon>Solanaceae</taxon>
        <taxon>Solanoideae</taxon>
        <taxon>Solaneae</taxon>
        <taxon>Solanum</taxon>
        <taxon>Solanum subgen. Lycopersicon</taxon>
    </lineage>
</organism>
<dbReference type="Proteomes" id="UP000004994">
    <property type="component" value="Chromosome 12"/>
</dbReference>
<reference evidence="1" key="2">
    <citation type="submission" date="2019-01" db="UniProtKB">
        <authorList>
            <consortium name="EnsemblPlants"/>
        </authorList>
    </citation>
    <scope>IDENTIFICATION</scope>
    <source>
        <strain evidence="1">cv. Heinz 1706</strain>
    </source>
</reference>
<dbReference type="AlphaFoldDB" id="A0A3Q7JUL0"/>
<accession>A0A3Q7JUL0</accession>
<dbReference type="Gramene" id="Solyc12g027760.1.1">
    <property type="protein sequence ID" value="Solyc12g027760.1.1.1"/>
    <property type="gene ID" value="Solyc12g027760.1"/>
</dbReference>